<dbReference type="InterPro" id="IPR058578">
    <property type="entry name" value="IspG_TIM"/>
</dbReference>
<evidence type="ECO:0000256" key="6">
    <source>
        <dbReference type="ARBA" id="ARBA00023229"/>
    </source>
</evidence>
<feature type="binding site" evidence="7">
    <location>
        <position position="268"/>
    </location>
    <ligand>
        <name>[4Fe-4S] cluster</name>
        <dbReference type="ChEBI" id="CHEBI:49883"/>
    </ligand>
</feature>
<evidence type="ECO:0000256" key="2">
    <source>
        <dbReference type="ARBA" id="ARBA00022723"/>
    </source>
</evidence>
<feature type="binding site" evidence="7">
    <location>
        <position position="265"/>
    </location>
    <ligand>
        <name>[4Fe-4S] cluster</name>
        <dbReference type="ChEBI" id="CHEBI:49883"/>
    </ligand>
</feature>
<keyword evidence="2 7" id="KW-0479">Metal-binding</keyword>
<evidence type="ECO:0000313" key="11">
    <source>
        <dbReference type="Proteomes" id="UP000322454"/>
    </source>
</evidence>
<proteinExistence type="inferred from homology"/>
<dbReference type="Gene3D" id="3.30.413.10">
    <property type="entry name" value="Sulfite Reductase Hemoprotein, domain 1"/>
    <property type="match status" value="1"/>
</dbReference>
<organism evidence="10 11">
    <name type="scientific">Candidatus Acidulodesulfobacterium acidiphilum</name>
    <dbReference type="NCBI Taxonomy" id="2597224"/>
    <lineage>
        <taxon>Bacteria</taxon>
        <taxon>Deltaproteobacteria</taxon>
        <taxon>Candidatus Acidulodesulfobacterales</taxon>
        <taxon>Candidatus Acidulodesulfobacterium</taxon>
    </lineage>
</organism>
<dbReference type="GO" id="GO:0141197">
    <property type="term" value="F:4-hydroxy-3-methylbut-2-enyl-diphosphate synthase activity (flavodoxin)"/>
    <property type="evidence" value="ECO:0007669"/>
    <property type="project" value="UniProtKB-EC"/>
</dbReference>
<comment type="similarity">
    <text evidence="7">Belongs to the IspG family.</text>
</comment>
<comment type="cofactor">
    <cofactor evidence="7">
        <name>[4Fe-4S] cluster</name>
        <dbReference type="ChEBI" id="CHEBI:49883"/>
    </cofactor>
    <text evidence="7">Binds 1 [4Fe-4S] cluster.</text>
</comment>
<dbReference type="PANTHER" id="PTHR30454:SF0">
    <property type="entry name" value="4-HYDROXY-3-METHYLBUT-2-EN-1-YL DIPHOSPHATE SYNTHASE (FERREDOXIN), CHLOROPLASTIC"/>
    <property type="match status" value="1"/>
</dbReference>
<dbReference type="NCBIfam" id="TIGR00612">
    <property type="entry name" value="ispG_gcpE"/>
    <property type="match status" value="1"/>
</dbReference>
<feature type="domain" description="IspG C-terminal" evidence="9">
    <location>
        <begin position="262"/>
        <end position="348"/>
    </location>
</feature>
<evidence type="ECO:0000256" key="4">
    <source>
        <dbReference type="ARBA" id="ARBA00023004"/>
    </source>
</evidence>
<evidence type="ECO:0000259" key="9">
    <source>
        <dbReference type="Pfam" id="PF26540"/>
    </source>
</evidence>
<dbReference type="EC" id="1.17.7.3" evidence="7"/>
<dbReference type="SUPFAM" id="SSF56014">
    <property type="entry name" value="Nitrite and sulphite reductase 4Fe-4S domain-like"/>
    <property type="match status" value="1"/>
</dbReference>
<dbReference type="EMBL" id="SHMQ01000022">
    <property type="protein sequence ID" value="RZV38187.1"/>
    <property type="molecule type" value="Genomic_DNA"/>
</dbReference>
<feature type="domain" description="IspG TIM-barrel" evidence="8">
    <location>
        <begin position="7"/>
        <end position="246"/>
    </location>
</feature>
<dbReference type="InterPro" id="IPR036849">
    <property type="entry name" value="Enolase-like_C_sf"/>
</dbReference>
<accession>A0A520XAD4</accession>
<comment type="caution">
    <text evidence="10">The sequence shown here is derived from an EMBL/GenBank/DDBJ whole genome shotgun (WGS) entry which is preliminary data.</text>
</comment>
<dbReference type="GO" id="GO:0005506">
    <property type="term" value="F:iron ion binding"/>
    <property type="evidence" value="ECO:0007669"/>
    <property type="project" value="InterPro"/>
</dbReference>
<evidence type="ECO:0000256" key="7">
    <source>
        <dbReference type="HAMAP-Rule" id="MF_00159"/>
    </source>
</evidence>
<evidence type="ECO:0000256" key="1">
    <source>
        <dbReference type="ARBA" id="ARBA00022485"/>
    </source>
</evidence>
<reference evidence="10 11" key="1">
    <citation type="submission" date="2019-01" db="EMBL/GenBank/DDBJ databases">
        <title>Insights into ecological role of a new deltaproteobacterial order Candidatus Sinidesulfobacterales (Sva0485) by metagenomics and metatranscriptomics.</title>
        <authorList>
            <person name="Tan S."/>
            <person name="Liu J."/>
            <person name="Fang Y."/>
            <person name="Hedlund B."/>
            <person name="Lian Z.-H."/>
            <person name="Huang L.-Y."/>
            <person name="Li J.-T."/>
            <person name="Huang L.-N."/>
            <person name="Li W.-J."/>
            <person name="Jiang H.-C."/>
            <person name="Dong H.-L."/>
            <person name="Shu W.-S."/>
        </authorList>
    </citation>
    <scope>NUCLEOTIDE SEQUENCE [LARGE SCALE GENOMIC DNA]</scope>
    <source>
        <strain evidence="10">AP4</strain>
    </source>
</reference>
<dbReference type="HAMAP" id="MF_00159">
    <property type="entry name" value="IspG"/>
    <property type="match status" value="1"/>
</dbReference>
<dbReference type="InterPro" id="IPR011005">
    <property type="entry name" value="Dihydropteroate_synth-like_sf"/>
</dbReference>
<evidence type="ECO:0000313" key="10">
    <source>
        <dbReference type="EMBL" id="RZV38187.1"/>
    </source>
</evidence>
<keyword evidence="3 7" id="KW-0560">Oxidoreductase</keyword>
<comment type="function">
    <text evidence="7">Converts 2C-methyl-D-erythritol 2,4-cyclodiphosphate (ME-2,4cPP) into 1-hydroxy-2-methyl-2-(E)-butenyl 4-diphosphate.</text>
</comment>
<keyword evidence="1 7" id="KW-0004">4Fe-4S</keyword>
<feature type="binding site" evidence="7">
    <location>
        <position position="300"/>
    </location>
    <ligand>
        <name>[4Fe-4S] cluster</name>
        <dbReference type="ChEBI" id="CHEBI:49883"/>
    </ligand>
</feature>
<name>A0A520XAD4_9DELT</name>
<dbReference type="Gene3D" id="3.20.20.20">
    <property type="entry name" value="Dihydropteroate synthase-like"/>
    <property type="match status" value="1"/>
</dbReference>
<dbReference type="GO" id="GO:0051539">
    <property type="term" value="F:4 iron, 4 sulfur cluster binding"/>
    <property type="evidence" value="ECO:0007669"/>
    <property type="project" value="UniProtKB-UniRule"/>
</dbReference>
<dbReference type="InterPro" id="IPR058579">
    <property type="entry name" value="IspG_C"/>
</dbReference>
<dbReference type="AlphaFoldDB" id="A0A520XAD4"/>
<dbReference type="GO" id="GO:0016114">
    <property type="term" value="P:terpenoid biosynthetic process"/>
    <property type="evidence" value="ECO:0007669"/>
    <property type="project" value="InterPro"/>
</dbReference>
<dbReference type="UniPathway" id="UPA00056">
    <property type="reaction ID" value="UER00096"/>
</dbReference>
<dbReference type="PANTHER" id="PTHR30454">
    <property type="entry name" value="4-HYDROXY-3-METHYLBUT-2-EN-1-YL DIPHOSPHATE SYNTHASE"/>
    <property type="match status" value="1"/>
</dbReference>
<dbReference type="NCBIfam" id="NF001540">
    <property type="entry name" value="PRK00366.1"/>
    <property type="match status" value="1"/>
</dbReference>
<keyword evidence="6 7" id="KW-0414">Isoprene biosynthesis</keyword>
<protein>
    <recommendedName>
        <fullName evidence="7">4-hydroxy-3-methylbut-2-en-1-yl diphosphate synthase (flavodoxin)</fullName>
        <ecNumber evidence="7">1.17.7.3</ecNumber>
    </recommendedName>
    <alternativeName>
        <fullName evidence="7">1-hydroxy-2-methyl-2-(E)-butenyl 4-diphosphate synthase</fullName>
    </alternativeName>
</protein>
<keyword evidence="4 7" id="KW-0408">Iron</keyword>
<dbReference type="FunFam" id="3.20.20.20:FF:000001">
    <property type="entry name" value="4-hydroxy-3-methylbut-2-en-1-yl diphosphate synthase (flavodoxin)"/>
    <property type="match status" value="1"/>
</dbReference>
<dbReference type="Proteomes" id="UP000322454">
    <property type="component" value="Unassembled WGS sequence"/>
</dbReference>
<dbReference type="InterPro" id="IPR045854">
    <property type="entry name" value="NO2/SO3_Rdtase_4Fe4S_sf"/>
</dbReference>
<comment type="pathway">
    <text evidence="7">Isoprenoid biosynthesis; isopentenyl diphosphate biosynthesis via DXP pathway; isopentenyl diphosphate from 1-deoxy-D-xylulose 5-phosphate: step 5/6.</text>
</comment>
<dbReference type="PIRSF" id="PIRSF004640">
    <property type="entry name" value="IspG"/>
    <property type="match status" value="1"/>
</dbReference>
<keyword evidence="5 7" id="KW-0411">Iron-sulfur</keyword>
<sequence length="365" mass="39178">MIKRRPTRTIKIGGVAVGSEAPVSVQSMTNTLTEDSAATVKQIKNLESYNCEIARVSVNTALASESLKEIIKNVSIPIIADIHFDHRLALASLEAGAAGLRINPGNIGGKQKVKEVVSACKDKNVPIRIGVNSGSLEKGILDKNKGDFAAAMVESGLKHIKILEDESFYDIKISLKSTDVLTTVRGYKLLAEKIDYPFHIGITEAGTVFSGAIKSGVGLGILLYEGLGDTIRVSLSDDPVMEVIAGYNILRDLGLRRGGVQLMSCPTCARTEIDIVNIAKKFEKISAKIKSDIKVAIMGCVVNGPGESKHADVGIAGGREKSVLFSKGKVIGKFDNKEILKALISRIENITGEKIDYNDDDDLKN</sequence>
<dbReference type="GO" id="GO:0019288">
    <property type="term" value="P:isopentenyl diphosphate biosynthetic process, methylerythritol 4-phosphate pathway"/>
    <property type="evidence" value="ECO:0007669"/>
    <property type="project" value="UniProtKB-UniRule"/>
</dbReference>
<dbReference type="Pfam" id="PF26540">
    <property type="entry name" value="GcpE_C"/>
    <property type="match status" value="1"/>
</dbReference>
<evidence type="ECO:0000256" key="3">
    <source>
        <dbReference type="ARBA" id="ARBA00023002"/>
    </source>
</evidence>
<dbReference type="InterPro" id="IPR004588">
    <property type="entry name" value="IspG_bac-typ"/>
</dbReference>
<evidence type="ECO:0000256" key="5">
    <source>
        <dbReference type="ARBA" id="ARBA00023014"/>
    </source>
</evidence>
<evidence type="ECO:0000259" key="8">
    <source>
        <dbReference type="Pfam" id="PF04551"/>
    </source>
</evidence>
<dbReference type="InterPro" id="IPR016425">
    <property type="entry name" value="IspG_bac"/>
</dbReference>
<dbReference type="SUPFAM" id="SSF51604">
    <property type="entry name" value="Enolase C-terminal domain-like"/>
    <property type="match status" value="1"/>
</dbReference>
<feature type="binding site" evidence="7">
    <location>
        <position position="307"/>
    </location>
    <ligand>
        <name>[4Fe-4S] cluster</name>
        <dbReference type="ChEBI" id="CHEBI:49883"/>
    </ligand>
</feature>
<dbReference type="GO" id="GO:0046429">
    <property type="term" value="F:4-hydroxy-3-methylbut-2-en-1-yl diphosphate synthase activity (ferredoxin)"/>
    <property type="evidence" value="ECO:0007669"/>
    <property type="project" value="UniProtKB-UniRule"/>
</dbReference>
<dbReference type="Pfam" id="PF04551">
    <property type="entry name" value="GcpE"/>
    <property type="match status" value="1"/>
</dbReference>
<comment type="catalytic activity">
    <reaction evidence="7">
        <text>(2E)-4-hydroxy-3-methylbut-2-enyl diphosphate + oxidized [flavodoxin] + H2O + 2 H(+) = 2-C-methyl-D-erythritol 2,4-cyclic diphosphate + reduced [flavodoxin]</text>
        <dbReference type="Rhea" id="RHEA:43604"/>
        <dbReference type="Rhea" id="RHEA-COMP:10622"/>
        <dbReference type="Rhea" id="RHEA-COMP:10623"/>
        <dbReference type="ChEBI" id="CHEBI:15377"/>
        <dbReference type="ChEBI" id="CHEBI:15378"/>
        <dbReference type="ChEBI" id="CHEBI:57618"/>
        <dbReference type="ChEBI" id="CHEBI:58210"/>
        <dbReference type="ChEBI" id="CHEBI:58483"/>
        <dbReference type="ChEBI" id="CHEBI:128753"/>
        <dbReference type="EC" id="1.17.7.3"/>
    </reaction>
</comment>
<gene>
    <name evidence="7" type="primary">ispG</name>
    <name evidence="10" type="ORF">EVJ48_07550</name>
</gene>